<dbReference type="InterPro" id="IPR031337">
    <property type="entry name" value="KDPG/KHG_AS_1"/>
</dbReference>
<comment type="subunit">
    <text evidence="4">Homotrimer.</text>
</comment>
<dbReference type="RefSeq" id="WP_147495023.1">
    <property type="nucleotide sequence ID" value="NZ_CP041659.1"/>
</dbReference>
<name>A0A516IUL7_9SPHN</name>
<dbReference type="PANTHER" id="PTHR30246:SF1">
    <property type="entry name" value="2-DEHYDRO-3-DEOXY-6-PHOSPHOGALACTONATE ALDOLASE-RELATED"/>
    <property type="match status" value="1"/>
</dbReference>
<evidence type="ECO:0000256" key="2">
    <source>
        <dbReference type="ARBA" id="ARBA00004736"/>
    </source>
</evidence>
<evidence type="ECO:0000256" key="3">
    <source>
        <dbReference type="ARBA" id="ARBA00006906"/>
    </source>
</evidence>
<dbReference type="CDD" id="cd00452">
    <property type="entry name" value="KDPG_aldolase"/>
    <property type="match status" value="1"/>
</dbReference>
<dbReference type="Gene3D" id="3.20.20.70">
    <property type="entry name" value="Aldolase class I"/>
    <property type="match status" value="1"/>
</dbReference>
<keyword evidence="6 9" id="KW-0456">Lyase</keyword>
<dbReference type="PROSITE" id="PS00159">
    <property type="entry name" value="ALDOLASE_KDPG_KHG_1"/>
    <property type="match status" value="1"/>
</dbReference>
<evidence type="ECO:0000256" key="1">
    <source>
        <dbReference type="ARBA" id="ARBA00000654"/>
    </source>
</evidence>
<evidence type="ECO:0000256" key="7">
    <source>
        <dbReference type="ARBA" id="ARBA00023270"/>
    </source>
</evidence>
<dbReference type="InterPro" id="IPR013785">
    <property type="entry name" value="Aldolase_TIM"/>
</dbReference>
<evidence type="ECO:0000256" key="8">
    <source>
        <dbReference type="ARBA" id="ARBA00023277"/>
    </source>
</evidence>
<accession>A0A516IUL7</accession>
<dbReference type="AlphaFoldDB" id="A0A516IUL7"/>
<dbReference type="NCBIfam" id="TIGR01182">
    <property type="entry name" value="eda"/>
    <property type="match status" value="1"/>
</dbReference>
<proteinExistence type="inferred from homology"/>
<sequence length="197" mass="20277">MRCAPVIPVLVLDGQVDPVALAETLVEAGLPVIEVTLRTPSALDAIRRMRTVEGAIIGAGTVLSAAMMEQAIGAGAQFAVSPGLLDGLVRMASERDLPYLPGVANATDLMIGIDLGLDRFKFFPAESSGGIAALSALAGPFLDARFCPTGGITAETASAWLARTEVLCVGGSWIIRAGETDLAVIFERARAAAALGE</sequence>
<evidence type="ECO:0000313" key="9">
    <source>
        <dbReference type="EMBL" id="QDP20575.1"/>
    </source>
</evidence>
<comment type="catalytic activity">
    <reaction evidence="1">
        <text>2-dehydro-3-deoxy-6-phospho-D-gluconate = D-glyceraldehyde 3-phosphate + pyruvate</text>
        <dbReference type="Rhea" id="RHEA:17089"/>
        <dbReference type="ChEBI" id="CHEBI:15361"/>
        <dbReference type="ChEBI" id="CHEBI:57569"/>
        <dbReference type="ChEBI" id="CHEBI:59776"/>
        <dbReference type="EC" id="4.1.2.14"/>
    </reaction>
</comment>
<dbReference type="Pfam" id="PF01081">
    <property type="entry name" value="Aldolase"/>
    <property type="match status" value="1"/>
</dbReference>
<reference evidence="9 10" key="1">
    <citation type="submission" date="2019-07" db="EMBL/GenBank/DDBJ databases">
        <title>Sphingomonas AE3 Genome sequencing and assembly.</title>
        <authorList>
            <person name="Kim H."/>
        </authorList>
    </citation>
    <scope>NUCLEOTIDE SEQUENCE [LARGE SCALE GENOMIC DNA]</scope>
    <source>
        <strain evidence="9 10">AE3</strain>
    </source>
</reference>
<evidence type="ECO:0000256" key="4">
    <source>
        <dbReference type="ARBA" id="ARBA00011233"/>
    </source>
</evidence>
<dbReference type="EC" id="4.1.2.14" evidence="5"/>
<keyword evidence="7" id="KW-0704">Schiff base</keyword>
<dbReference type="InterPro" id="IPR000887">
    <property type="entry name" value="Aldlse_KDPG_KHG"/>
</dbReference>
<dbReference type="Proteomes" id="UP000321857">
    <property type="component" value="Chromosome"/>
</dbReference>
<dbReference type="InterPro" id="IPR031338">
    <property type="entry name" value="KDPG/KHG_AS_2"/>
</dbReference>
<dbReference type="SUPFAM" id="SSF51569">
    <property type="entry name" value="Aldolase"/>
    <property type="match status" value="1"/>
</dbReference>
<evidence type="ECO:0000256" key="6">
    <source>
        <dbReference type="ARBA" id="ARBA00023239"/>
    </source>
</evidence>
<evidence type="ECO:0000256" key="5">
    <source>
        <dbReference type="ARBA" id="ARBA00013063"/>
    </source>
</evidence>
<keyword evidence="10" id="KW-1185">Reference proteome</keyword>
<gene>
    <name evidence="9" type="primary">eda</name>
    <name evidence="9" type="ORF">FMM02_07825</name>
</gene>
<dbReference type="PROSITE" id="PS00160">
    <property type="entry name" value="ALDOLASE_KDPG_KHG_2"/>
    <property type="match status" value="1"/>
</dbReference>
<evidence type="ECO:0000313" key="10">
    <source>
        <dbReference type="Proteomes" id="UP000321857"/>
    </source>
</evidence>
<dbReference type="GO" id="GO:0008675">
    <property type="term" value="F:2-dehydro-3-deoxy-phosphogluconate aldolase activity"/>
    <property type="evidence" value="ECO:0007669"/>
    <property type="project" value="UniProtKB-EC"/>
</dbReference>
<comment type="pathway">
    <text evidence="2">Carbohydrate acid metabolism; 2-dehydro-3-deoxy-D-gluconate degradation; D-glyceraldehyde 3-phosphate and pyruvate from 2-dehydro-3-deoxy-D-gluconate: step 2/2.</text>
</comment>
<dbReference type="OrthoDB" id="9805177at2"/>
<organism evidence="9 10">
    <name type="scientific">Sphingomonas xanthus</name>
    <dbReference type="NCBI Taxonomy" id="2594473"/>
    <lineage>
        <taxon>Bacteria</taxon>
        <taxon>Pseudomonadati</taxon>
        <taxon>Pseudomonadota</taxon>
        <taxon>Alphaproteobacteria</taxon>
        <taxon>Sphingomonadales</taxon>
        <taxon>Sphingomonadaceae</taxon>
        <taxon>Sphingomonas</taxon>
    </lineage>
</organism>
<dbReference type="PANTHER" id="PTHR30246">
    <property type="entry name" value="2-KETO-3-DEOXY-6-PHOSPHOGLUCONATE ALDOLASE"/>
    <property type="match status" value="1"/>
</dbReference>
<dbReference type="EMBL" id="CP041659">
    <property type="protein sequence ID" value="QDP20575.1"/>
    <property type="molecule type" value="Genomic_DNA"/>
</dbReference>
<comment type="similarity">
    <text evidence="3">Belongs to the KHG/KDPG aldolase family.</text>
</comment>
<protein>
    <recommendedName>
        <fullName evidence="5">2-dehydro-3-deoxy-phosphogluconate aldolase</fullName>
        <ecNumber evidence="5">4.1.2.14</ecNumber>
    </recommendedName>
</protein>
<dbReference type="KEGG" id="sxa:FMM02_07825"/>
<keyword evidence="8" id="KW-0119">Carbohydrate metabolism</keyword>